<evidence type="ECO:0000313" key="3">
    <source>
        <dbReference type="Proteomes" id="UP000807785"/>
    </source>
</evidence>
<sequence length="150" mass="17356">MQDETGHRVIRFARFLVKGQNEDFHRRLNEERFRERFIQEGALSATEIAALIEKRIADGVVGPAPVTEDEARYLDVASTALYQNEQSIYETSEWVDLLKAPWMNEFRRGVAGILQELVVQGKKEERSAATRDEPIRDPLRRSFPQPTRVK</sequence>
<reference evidence="2" key="1">
    <citation type="submission" date="2020-10" db="EMBL/GenBank/DDBJ databases">
        <title>Connecting structure to function with the recovery of over 1000 high-quality activated sludge metagenome-assembled genomes encoding full-length rRNA genes using long-read sequencing.</title>
        <authorList>
            <person name="Singleton C.M."/>
            <person name="Petriglieri F."/>
            <person name="Kristensen J.M."/>
            <person name="Kirkegaard R.H."/>
            <person name="Michaelsen T.Y."/>
            <person name="Andersen M.H."/>
            <person name="Karst S.M."/>
            <person name="Dueholm M.S."/>
            <person name="Nielsen P.H."/>
            <person name="Albertsen M."/>
        </authorList>
    </citation>
    <scope>NUCLEOTIDE SEQUENCE</scope>
    <source>
        <strain evidence="2">Bjer_18-Q3-R1-45_BAT3C.347</strain>
    </source>
</reference>
<accession>A0A9D7E2I2</accession>
<protein>
    <submittedName>
        <fullName evidence="2">Uncharacterized protein</fullName>
    </submittedName>
</protein>
<dbReference type="Proteomes" id="UP000807785">
    <property type="component" value="Unassembled WGS sequence"/>
</dbReference>
<name>A0A9D7E2I2_9PROT</name>
<gene>
    <name evidence="2" type="ORF">IPH26_08360</name>
</gene>
<dbReference type="AlphaFoldDB" id="A0A9D7E2I2"/>
<evidence type="ECO:0000256" key="1">
    <source>
        <dbReference type="SAM" id="MobiDB-lite"/>
    </source>
</evidence>
<feature type="compositionally biased region" description="Basic and acidic residues" evidence="1">
    <location>
        <begin position="123"/>
        <end position="140"/>
    </location>
</feature>
<evidence type="ECO:0000313" key="2">
    <source>
        <dbReference type="EMBL" id="MBK6972959.1"/>
    </source>
</evidence>
<comment type="caution">
    <text evidence="2">The sequence shown here is derived from an EMBL/GenBank/DDBJ whole genome shotgun (WGS) entry which is preliminary data.</text>
</comment>
<feature type="region of interest" description="Disordered" evidence="1">
    <location>
        <begin position="123"/>
        <end position="150"/>
    </location>
</feature>
<organism evidence="2 3">
    <name type="scientific">Candidatus Methylophosphatis roskildensis</name>
    <dbReference type="NCBI Taxonomy" id="2899263"/>
    <lineage>
        <taxon>Bacteria</taxon>
        <taxon>Pseudomonadati</taxon>
        <taxon>Pseudomonadota</taxon>
        <taxon>Betaproteobacteria</taxon>
        <taxon>Nitrosomonadales</taxon>
        <taxon>Sterolibacteriaceae</taxon>
        <taxon>Candidatus Methylophosphatis</taxon>
    </lineage>
</organism>
<dbReference type="EMBL" id="JADJEV010000003">
    <property type="protein sequence ID" value="MBK6972959.1"/>
    <property type="molecule type" value="Genomic_DNA"/>
</dbReference>
<proteinExistence type="predicted"/>